<sequence length="277" mass="31843">MTRDFWRVNLPQMGFTHPYVLRGLLSLAALHLARSRASQRDLLIEQALVHHNASSAMALPLIGNINPNISMPLTYFSILTSNIAFASPKDPSNFLFVANGVIPEWLLLFRGVQDFFNADGGAMHASSLGMMFHTGRRMNDLWDSEGPIEHEGLKELEDRILAHVYDQQKIEVLLAGISELKRAFQLFRDSGDDDDMRVRSMSLWIFKISDEFVALLRGDDRETLCVLAFFCVLLERLDNKWWIKGWGIHLIERIYSVLDEGFRLWIRWPIEEIGWAP</sequence>
<dbReference type="Proteomes" id="UP000012174">
    <property type="component" value="Unassembled WGS sequence"/>
</dbReference>
<name>M7SNB8_EUTLA</name>
<dbReference type="PANTHER" id="PTHR47784:SF5">
    <property type="entry name" value="STEROL UPTAKE CONTROL PROTEIN 2"/>
    <property type="match status" value="1"/>
</dbReference>
<organism evidence="1 2">
    <name type="scientific">Eutypa lata (strain UCR-EL1)</name>
    <name type="common">Grapevine dieback disease fungus</name>
    <name type="synonym">Eutypa armeniacae</name>
    <dbReference type="NCBI Taxonomy" id="1287681"/>
    <lineage>
        <taxon>Eukaryota</taxon>
        <taxon>Fungi</taxon>
        <taxon>Dikarya</taxon>
        <taxon>Ascomycota</taxon>
        <taxon>Pezizomycotina</taxon>
        <taxon>Sordariomycetes</taxon>
        <taxon>Xylariomycetidae</taxon>
        <taxon>Xylariales</taxon>
        <taxon>Diatrypaceae</taxon>
        <taxon>Eutypa</taxon>
    </lineage>
</organism>
<protein>
    <submittedName>
        <fullName evidence="1">Putative c6 transcription protein</fullName>
    </submittedName>
</protein>
<dbReference type="STRING" id="1287681.M7SNB8"/>
<dbReference type="InterPro" id="IPR053157">
    <property type="entry name" value="Sterol_Uptake_Regulator"/>
</dbReference>
<evidence type="ECO:0000313" key="2">
    <source>
        <dbReference type="Proteomes" id="UP000012174"/>
    </source>
</evidence>
<accession>M7SNB8</accession>
<gene>
    <name evidence="1" type="ORF">UCREL1_5077</name>
</gene>
<reference evidence="2" key="1">
    <citation type="journal article" date="2013" name="Genome Announc.">
        <title>Draft genome sequence of the grapevine dieback fungus Eutypa lata UCR-EL1.</title>
        <authorList>
            <person name="Blanco-Ulate B."/>
            <person name="Rolshausen P.E."/>
            <person name="Cantu D."/>
        </authorList>
    </citation>
    <scope>NUCLEOTIDE SEQUENCE [LARGE SCALE GENOMIC DNA]</scope>
    <source>
        <strain evidence="2">UCR-EL1</strain>
    </source>
</reference>
<dbReference type="GO" id="GO:0001228">
    <property type="term" value="F:DNA-binding transcription activator activity, RNA polymerase II-specific"/>
    <property type="evidence" value="ECO:0007669"/>
    <property type="project" value="TreeGrafter"/>
</dbReference>
<dbReference type="AlphaFoldDB" id="M7SNB8"/>
<dbReference type="OMA" id="NEHILEW"/>
<evidence type="ECO:0000313" key="1">
    <source>
        <dbReference type="EMBL" id="EMR67904.1"/>
    </source>
</evidence>
<keyword evidence="2" id="KW-1185">Reference proteome</keyword>
<dbReference type="eggNOG" id="ENOG502SJ6A">
    <property type="taxonomic scope" value="Eukaryota"/>
</dbReference>
<dbReference type="EMBL" id="KB706330">
    <property type="protein sequence ID" value="EMR67904.1"/>
    <property type="molecule type" value="Genomic_DNA"/>
</dbReference>
<dbReference type="OrthoDB" id="416217at2759"/>
<dbReference type="KEGG" id="ela:UCREL1_5077"/>
<dbReference type="PANTHER" id="PTHR47784">
    <property type="entry name" value="STEROL UPTAKE CONTROL PROTEIN 2"/>
    <property type="match status" value="1"/>
</dbReference>
<proteinExistence type="predicted"/>
<dbReference type="HOGENOM" id="CLU_024934_0_0_1"/>